<proteinExistence type="inferred from homology"/>
<evidence type="ECO:0000313" key="8">
    <source>
        <dbReference type="WBParaSite" id="PTRK_0000151200.1"/>
    </source>
</evidence>
<name>A0A0N4Z3L9_PARTI</name>
<reference evidence="8" key="1">
    <citation type="submission" date="2017-02" db="UniProtKB">
        <authorList>
            <consortium name="WormBaseParasite"/>
        </authorList>
    </citation>
    <scope>IDENTIFICATION</scope>
</reference>
<feature type="chain" id="PRO_5025073280" description="Carbonic anhydrase" evidence="4">
    <location>
        <begin position="18"/>
        <end position="315"/>
    </location>
</feature>
<keyword evidence="4" id="KW-0456">Lyase</keyword>
<keyword evidence="2 4" id="KW-0479">Metal-binding</keyword>
<dbReference type="InterPro" id="IPR018338">
    <property type="entry name" value="Carbonic_anhydrase_a-class_CS"/>
</dbReference>
<dbReference type="InterPro" id="IPR001148">
    <property type="entry name" value="CA_dom"/>
</dbReference>
<organism evidence="7 8">
    <name type="scientific">Parastrongyloides trichosuri</name>
    <name type="common">Possum-specific nematode worm</name>
    <dbReference type="NCBI Taxonomy" id="131310"/>
    <lineage>
        <taxon>Eukaryota</taxon>
        <taxon>Metazoa</taxon>
        <taxon>Ecdysozoa</taxon>
        <taxon>Nematoda</taxon>
        <taxon>Chromadorea</taxon>
        <taxon>Rhabditida</taxon>
        <taxon>Tylenchina</taxon>
        <taxon>Panagrolaimomorpha</taxon>
        <taxon>Strongyloidoidea</taxon>
        <taxon>Strongyloididae</taxon>
        <taxon>Parastrongyloides</taxon>
    </lineage>
</organism>
<dbReference type="GO" id="GO:0004089">
    <property type="term" value="F:carbonate dehydratase activity"/>
    <property type="evidence" value="ECO:0007669"/>
    <property type="project" value="UniProtKB-UniRule"/>
</dbReference>
<dbReference type="Gene3D" id="3.10.200.10">
    <property type="entry name" value="Alpha carbonic anhydrase"/>
    <property type="match status" value="1"/>
</dbReference>
<comment type="cofactor">
    <cofactor evidence="4">
        <name>Zn(2+)</name>
        <dbReference type="ChEBI" id="CHEBI:29105"/>
    </cofactor>
</comment>
<evidence type="ECO:0000256" key="5">
    <source>
        <dbReference type="SAM" id="Phobius"/>
    </source>
</evidence>
<keyword evidence="5" id="KW-1133">Transmembrane helix</keyword>
<comment type="similarity">
    <text evidence="1 4">Belongs to the alpha-carbonic anhydrase family.</text>
</comment>
<keyword evidence="7" id="KW-1185">Reference proteome</keyword>
<dbReference type="GO" id="GO:0008270">
    <property type="term" value="F:zinc ion binding"/>
    <property type="evidence" value="ECO:0007669"/>
    <property type="project" value="UniProtKB-UniRule"/>
</dbReference>
<dbReference type="InterPro" id="IPR036398">
    <property type="entry name" value="CA_dom_sf"/>
</dbReference>
<dbReference type="PANTHER" id="PTHR18952">
    <property type="entry name" value="CARBONIC ANHYDRASE"/>
    <property type="match status" value="1"/>
</dbReference>
<dbReference type="WBParaSite" id="PTRK_0000151200.1">
    <property type="protein sequence ID" value="PTRK_0000151200.1"/>
    <property type="gene ID" value="PTRK_0000151200"/>
</dbReference>
<dbReference type="STRING" id="131310.A0A0N4Z3L9"/>
<dbReference type="SMART" id="SM01057">
    <property type="entry name" value="Carb_anhydrase"/>
    <property type="match status" value="1"/>
</dbReference>
<dbReference type="GO" id="GO:0005737">
    <property type="term" value="C:cytoplasm"/>
    <property type="evidence" value="ECO:0007669"/>
    <property type="project" value="TreeGrafter"/>
</dbReference>
<protein>
    <recommendedName>
        <fullName evidence="4">Carbonic anhydrase</fullName>
        <ecNumber evidence="4">4.2.1.1</ecNumber>
    </recommendedName>
</protein>
<dbReference type="PROSITE" id="PS00162">
    <property type="entry name" value="ALPHA_CA_1"/>
    <property type="match status" value="1"/>
</dbReference>
<keyword evidence="3 4" id="KW-0862">Zinc</keyword>
<dbReference type="CDD" id="cd00326">
    <property type="entry name" value="alpha_CA"/>
    <property type="match status" value="1"/>
</dbReference>
<dbReference type="SUPFAM" id="SSF51069">
    <property type="entry name" value="Carbonic anhydrase"/>
    <property type="match status" value="1"/>
</dbReference>
<evidence type="ECO:0000259" key="6">
    <source>
        <dbReference type="PROSITE" id="PS51144"/>
    </source>
</evidence>
<dbReference type="InterPro" id="IPR023561">
    <property type="entry name" value="Carbonic_anhydrase_a-class"/>
</dbReference>
<evidence type="ECO:0000256" key="3">
    <source>
        <dbReference type="ARBA" id="ARBA00022833"/>
    </source>
</evidence>
<dbReference type="Pfam" id="PF00194">
    <property type="entry name" value="Carb_anhydrase"/>
    <property type="match status" value="1"/>
</dbReference>
<feature type="domain" description="Alpha-carbonic anhydrase" evidence="6">
    <location>
        <begin position="22"/>
        <end position="272"/>
    </location>
</feature>
<comment type="function">
    <text evidence="4">Reversible hydration of carbon dioxide.</text>
</comment>
<keyword evidence="4" id="KW-0732">Signal</keyword>
<dbReference type="Proteomes" id="UP000038045">
    <property type="component" value="Unplaced"/>
</dbReference>
<dbReference type="EC" id="4.2.1.1" evidence="4"/>
<dbReference type="PANTHER" id="PTHR18952:SF250">
    <property type="entry name" value="CARBONIC ANHYDRASE 5-RELATED"/>
    <property type="match status" value="1"/>
</dbReference>
<sequence length="315" mass="35340">MLYTSLLIFSLIISIYSDGADYKWGYTAEDGPATWRGHCKDGIHQSPIDISGENVIITHMPRLHFIKYNHKGKIELSNTGASILGKGFENWKNHTPYITGGGLSAKYYLAQWHIHWAQTNDDGSEHTMGKLHYPAEIHFVHVKEGLDIKAALEEHDGLAVVGAFFVVDKNGNRSHGFSDIEMNAGSITEKGQSVTIESHRARGILPRSVDSFYRYEGSLTTPGCNEAVVWTVLDNPIVISQEQMDALRKLKTVVSNNRPTQPLNGRKIYYKPHNIQSFLTEYILQGPKDSGAPFISFNIITLIFSICSILLFFHF</sequence>
<evidence type="ECO:0000256" key="1">
    <source>
        <dbReference type="ARBA" id="ARBA00010718"/>
    </source>
</evidence>
<dbReference type="AlphaFoldDB" id="A0A0N4Z3L9"/>
<evidence type="ECO:0000256" key="4">
    <source>
        <dbReference type="RuleBase" id="RU367011"/>
    </source>
</evidence>
<dbReference type="PROSITE" id="PS51144">
    <property type="entry name" value="ALPHA_CA_2"/>
    <property type="match status" value="1"/>
</dbReference>
<feature type="signal peptide" evidence="4">
    <location>
        <begin position="1"/>
        <end position="17"/>
    </location>
</feature>
<evidence type="ECO:0000256" key="2">
    <source>
        <dbReference type="ARBA" id="ARBA00022723"/>
    </source>
</evidence>
<keyword evidence="5" id="KW-0812">Transmembrane</keyword>
<feature type="transmembrane region" description="Helical" evidence="5">
    <location>
        <begin position="294"/>
        <end position="313"/>
    </location>
</feature>
<comment type="catalytic activity">
    <reaction evidence="4">
        <text>hydrogencarbonate + H(+) = CO2 + H2O</text>
        <dbReference type="Rhea" id="RHEA:10748"/>
        <dbReference type="ChEBI" id="CHEBI:15377"/>
        <dbReference type="ChEBI" id="CHEBI:15378"/>
        <dbReference type="ChEBI" id="CHEBI:16526"/>
        <dbReference type="ChEBI" id="CHEBI:17544"/>
        <dbReference type="EC" id="4.2.1.1"/>
    </reaction>
</comment>
<evidence type="ECO:0000313" key="7">
    <source>
        <dbReference type="Proteomes" id="UP000038045"/>
    </source>
</evidence>
<keyword evidence="5" id="KW-0472">Membrane</keyword>
<accession>A0A0N4Z3L9</accession>